<feature type="compositionally biased region" description="Low complexity" evidence="2">
    <location>
        <begin position="174"/>
        <end position="191"/>
    </location>
</feature>
<name>A0AAD5YAK2_9APHY</name>
<accession>A0AAD5YAK2</accession>
<dbReference type="Proteomes" id="UP001212997">
    <property type="component" value="Unassembled WGS sequence"/>
</dbReference>
<dbReference type="SMART" id="SM01014">
    <property type="entry name" value="ARID"/>
    <property type="match status" value="1"/>
</dbReference>
<evidence type="ECO:0000256" key="1">
    <source>
        <dbReference type="SAM" id="Coils"/>
    </source>
</evidence>
<feature type="region of interest" description="Disordered" evidence="2">
    <location>
        <begin position="174"/>
        <end position="230"/>
    </location>
</feature>
<feature type="region of interest" description="Disordered" evidence="2">
    <location>
        <begin position="322"/>
        <end position="423"/>
    </location>
</feature>
<proteinExistence type="predicted"/>
<feature type="region of interest" description="Disordered" evidence="2">
    <location>
        <begin position="1"/>
        <end position="33"/>
    </location>
</feature>
<dbReference type="Pfam" id="PF01388">
    <property type="entry name" value="ARID"/>
    <property type="match status" value="1"/>
</dbReference>
<feature type="coiled-coil region" evidence="1">
    <location>
        <begin position="234"/>
        <end position="261"/>
    </location>
</feature>
<feature type="region of interest" description="Disordered" evidence="2">
    <location>
        <begin position="572"/>
        <end position="596"/>
    </location>
</feature>
<reference evidence="4" key="1">
    <citation type="submission" date="2022-07" db="EMBL/GenBank/DDBJ databases">
        <title>Genome Sequence of Physisporinus lineatus.</title>
        <authorList>
            <person name="Buettner E."/>
        </authorList>
    </citation>
    <scope>NUCLEOTIDE SEQUENCE</scope>
    <source>
        <strain evidence="4">VT162</strain>
    </source>
</reference>
<protein>
    <recommendedName>
        <fullName evidence="3">ARID domain-containing protein</fullName>
    </recommendedName>
</protein>
<feature type="compositionally biased region" description="Low complexity" evidence="2">
    <location>
        <begin position="330"/>
        <end position="349"/>
    </location>
</feature>
<feature type="domain" description="ARID" evidence="3">
    <location>
        <begin position="458"/>
        <end position="561"/>
    </location>
</feature>
<gene>
    <name evidence="4" type="ORF">NLI96_g11747</name>
</gene>
<dbReference type="CDD" id="cd16100">
    <property type="entry name" value="ARID"/>
    <property type="match status" value="1"/>
</dbReference>
<comment type="caution">
    <text evidence="4">The sequence shown here is derived from an EMBL/GenBank/DDBJ whole genome shotgun (WGS) entry which is preliminary data.</text>
</comment>
<keyword evidence="5" id="KW-1185">Reference proteome</keyword>
<evidence type="ECO:0000313" key="5">
    <source>
        <dbReference type="Proteomes" id="UP001212997"/>
    </source>
</evidence>
<evidence type="ECO:0000259" key="3">
    <source>
        <dbReference type="PROSITE" id="PS51011"/>
    </source>
</evidence>
<feature type="region of interest" description="Disordered" evidence="2">
    <location>
        <begin position="98"/>
        <end position="120"/>
    </location>
</feature>
<dbReference type="EMBL" id="JANAWD010000833">
    <property type="protein sequence ID" value="KAJ3475578.1"/>
    <property type="molecule type" value="Genomic_DNA"/>
</dbReference>
<evidence type="ECO:0000256" key="2">
    <source>
        <dbReference type="SAM" id="MobiDB-lite"/>
    </source>
</evidence>
<dbReference type="PROSITE" id="PS51011">
    <property type="entry name" value="ARID"/>
    <property type="match status" value="1"/>
</dbReference>
<feature type="compositionally biased region" description="Low complexity" evidence="2">
    <location>
        <begin position="573"/>
        <end position="595"/>
    </location>
</feature>
<feature type="compositionally biased region" description="Pro residues" evidence="2">
    <location>
        <begin position="397"/>
        <end position="407"/>
    </location>
</feature>
<feature type="region of interest" description="Disordered" evidence="2">
    <location>
        <begin position="609"/>
        <end position="635"/>
    </location>
</feature>
<dbReference type="SMART" id="SM00501">
    <property type="entry name" value="BRIGHT"/>
    <property type="match status" value="1"/>
</dbReference>
<dbReference type="InterPro" id="IPR036431">
    <property type="entry name" value="ARID_dom_sf"/>
</dbReference>
<dbReference type="Gene3D" id="1.10.150.60">
    <property type="entry name" value="ARID DNA-binding domain"/>
    <property type="match status" value="1"/>
</dbReference>
<evidence type="ECO:0000313" key="4">
    <source>
        <dbReference type="EMBL" id="KAJ3475578.1"/>
    </source>
</evidence>
<sequence length="742" mass="82186">MFQAPLGGRQPPIHPQGPQQPQLDPQQNVQGLSNPQADRVWQQMQNQQMQPQFTAQLGQDFQQNPQILQDLLRRNLAQNQQIPQKPPMSQFTLQGQMGLPHTLNDSQPQQGFNPQQLQGGLTPQIQQALAARNQNMVSVLTQQNARQLDLLVATNQQNNQQSGQLNYPALRQQFPQQHQQQHQLSQMQFSQGPQMGQAPFFGDNPQTQVPNGVHQPQGNPQQQNQNQPRRPMTFQELRDRAQVVQTTIKDMEVQLQNARSKPEPEYAREANQLNALLVSRKQLLGKLIAGMQTMKQQGLERVPLEWVESLYHQPGPRLTPGAHSHNLAMQSVSPAPPQQSQIPLQQNPQWLQRTGPSPANGFMNAQQAGPSHLPARSPQVPQNQPAMQQIQQQNRPIMPPQIPPRQAPTPLQNSPRPPSMMANPQFAQQPGTATAAAAVGGNSVVPNPALLMQRPMQPLASNVFASAYAKWCASNGIQRDEALLSYEGRPIDLYQLHVIVMRAGGFQRVMQSDSWSVVGGQLGFSQLPGNGNEPPRCGPQMAQRLSQVYEKYLMNFDMAYIKSILQRAFKEAQQQQQQQQQSQQQQQPNPGQPQQMMHNAQNLQMGQAANGIPNNLQGPMGLQPSHAPQHSSAALNQAGAGAIAQNNLRTLASLTGVTDPARLNDLVQFSMYSPELLRAKGVEQNVINVVEVHRAFLQRTFQAQKSFREGVMNSQGAANPAAAAAGLMATQRQMAMAGDRVR</sequence>
<dbReference type="GO" id="GO:0003677">
    <property type="term" value="F:DNA binding"/>
    <property type="evidence" value="ECO:0007669"/>
    <property type="project" value="InterPro"/>
</dbReference>
<dbReference type="AlphaFoldDB" id="A0AAD5YAK2"/>
<feature type="compositionally biased region" description="Polar residues" evidence="2">
    <location>
        <begin position="350"/>
        <end position="369"/>
    </location>
</feature>
<feature type="compositionally biased region" description="Low complexity" evidence="2">
    <location>
        <begin position="16"/>
        <end position="30"/>
    </location>
</feature>
<dbReference type="SUPFAM" id="SSF46774">
    <property type="entry name" value="ARID-like"/>
    <property type="match status" value="1"/>
</dbReference>
<feature type="compositionally biased region" description="Low complexity" evidence="2">
    <location>
        <begin position="107"/>
        <end position="120"/>
    </location>
</feature>
<organism evidence="4 5">
    <name type="scientific">Meripilus lineatus</name>
    <dbReference type="NCBI Taxonomy" id="2056292"/>
    <lineage>
        <taxon>Eukaryota</taxon>
        <taxon>Fungi</taxon>
        <taxon>Dikarya</taxon>
        <taxon>Basidiomycota</taxon>
        <taxon>Agaricomycotina</taxon>
        <taxon>Agaricomycetes</taxon>
        <taxon>Polyporales</taxon>
        <taxon>Meripilaceae</taxon>
        <taxon>Meripilus</taxon>
    </lineage>
</organism>
<keyword evidence="1" id="KW-0175">Coiled coil</keyword>
<feature type="compositionally biased region" description="Low complexity" evidence="2">
    <location>
        <begin position="378"/>
        <end position="396"/>
    </location>
</feature>
<dbReference type="InterPro" id="IPR001606">
    <property type="entry name" value="ARID_dom"/>
</dbReference>
<feature type="compositionally biased region" description="Low complexity" evidence="2">
    <location>
        <begin position="215"/>
        <end position="228"/>
    </location>
</feature>